<dbReference type="InterPro" id="IPR045216">
    <property type="entry name" value="CK2_alpha"/>
</dbReference>
<dbReference type="Pfam" id="PF00069">
    <property type="entry name" value="Pkinase"/>
    <property type="match status" value="1"/>
</dbReference>
<dbReference type="Gene3D" id="1.10.510.10">
    <property type="entry name" value="Transferase(Phosphotransferase) domain 1"/>
    <property type="match status" value="1"/>
</dbReference>
<dbReference type="AlphaFoldDB" id="A0AA88VYI8"/>
<comment type="similarity">
    <text evidence="8 11">Belongs to the protein kinase superfamily. Ser/Thr protein kinase family. CK2 subfamily.</text>
</comment>
<dbReference type="PANTHER" id="PTHR24054">
    <property type="entry name" value="CASEIN KINASE II SUBUNIT ALPHA"/>
    <property type="match status" value="1"/>
</dbReference>
<dbReference type="EC" id="2.7.11.1" evidence="11"/>
<keyword evidence="15" id="KW-1185">Reference proteome</keyword>
<sequence>MAVRPLQHVVSTRNRILISYLTPFSSNLSRPSPPVTSLRHFASRAPLSFPQRPKQQPQPPHPSHRFRPHRPKPPQPPPNRLRPSLSQSENLAQKIGKSIRRPGAPSKARVYADVNVVRPKEYWDYESLTVQWGEQDDYEVVKKVGRGKYSEVFEGVHCPNNEKCVIKILKPVKKKKIKREIKILQNLCGGPNVVKLLDIVRDQQSKTPSLIFEFVNNTDFKVLYPTLSDFDIRYYIYELLKASFSIKEKALDYCHSQGIMHRDVKPHNVMIDHEQRKLRLIDWGLAEFYHPGKEYNVRVASRYFKGPELLVDLQDYDYSLDLWSLGCMFAGMIFRKEPFFYGHDNHDQLVKIAKVLGTDELNAYLSKYRLELDPHLSILVGRHGRKPWTKFINADNKPIAVPEAIDFLDKLLRYDHQERPTAKEAMAHPYFYPVRNAESSRIRV</sequence>
<dbReference type="InterPro" id="IPR000719">
    <property type="entry name" value="Prot_kinase_dom"/>
</dbReference>
<keyword evidence="2 11" id="KW-0808">Transferase</keyword>
<comment type="catalytic activity">
    <reaction evidence="7 11">
        <text>L-seryl-[protein] + ATP = O-phospho-L-seryl-[protein] + ADP + H(+)</text>
        <dbReference type="Rhea" id="RHEA:17989"/>
        <dbReference type="Rhea" id="RHEA-COMP:9863"/>
        <dbReference type="Rhea" id="RHEA-COMP:11604"/>
        <dbReference type="ChEBI" id="CHEBI:15378"/>
        <dbReference type="ChEBI" id="CHEBI:29999"/>
        <dbReference type="ChEBI" id="CHEBI:30616"/>
        <dbReference type="ChEBI" id="CHEBI:83421"/>
        <dbReference type="ChEBI" id="CHEBI:456216"/>
        <dbReference type="EC" id="2.7.11.1"/>
    </reaction>
</comment>
<dbReference type="Gene3D" id="3.30.200.20">
    <property type="entry name" value="Phosphorylase Kinase, domain 1"/>
    <property type="match status" value="1"/>
</dbReference>
<evidence type="ECO:0000256" key="5">
    <source>
        <dbReference type="ARBA" id="ARBA00022840"/>
    </source>
</evidence>
<evidence type="ECO:0000256" key="8">
    <source>
        <dbReference type="ARBA" id="ARBA00061236"/>
    </source>
</evidence>
<name>A0AA88VYI8_9ASTE</name>
<feature type="binding site" evidence="9">
    <location>
        <position position="167"/>
    </location>
    <ligand>
        <name>ATP</name>
        <dbReference type="ChEBI" id="CHEBI:30616"/>
    </ligand>
</feature>
<comment type="caution">
    <text evidence="14">The sequence shown here is derived from an EMBL/GenBank/DDBJ whole genome shotgun (WGS) entry which is preliminary data.</text>
</comment>
<reference evidence="14" key="1">
    <citation type="submission" date="2022-12" db="EMBL/GenBank/DDBJ databases">
        <title>Draft genome assemblies for two species of Escallonia (Escalloniales).</title>
        <authorList>
            <person name="Chanderbali A."/>
            <person name="Dervinis C."/>
            <person name="Anghel I."/>
            <person name="Soltis D."/>
            <person name="Soltis P."/>
            <person name="Zapata F."/>
        </authorList>
    </citation>
    <scope>NUCLEOTIDE SEQUENCE</scope>
    <source>
        <strain evidence="14">UCBG64.0493</strain>
        <tissue evidence="14">Leaf</tissue>
    </source>
</reference>
<evidence type="ECO:0000256" key="7">
    <source>
        <dbReference type="ARBA" id="ARBA00048679"/>
    </source>
</evidence>
<keyword evidence="5 9" id="KW-0067">ATP-binding</keyword>
<dbReference type="FunFam" id="3.30.200.20:FF:000088">
    <property type="entry name" value="Casein kinase II subunit alpha"/>
    <property type="match status" value="1"/>
</dbReference>
<evidence type="ECO:0000313" key="14">
    <source>
        <dbReference type="EMBL" id="KAK3016524.1"/>
    </source>
</evidence>
<dbReference type="InterPro" id="IPR017441">
    <property type="entry name" value="Protein_kinase_ATP_BS"/>
</dbReference>
<dbReference type="PROSITE" id="PS00108">
    <property type="entry name" value="PROTEIN_KINASE_ST"/>
    <property type="match status" value="1"/>
</dbReference>
<dbReference type="InterPro" id="IPR008271">
    <property type="entry name" value="Ser/Thr_kinase_AS"/>
</dbReference>
<evidence type="ECO:0000256" key="6">
    <source>
        <dbReference type="ARBA" id="ARBA00047899"/>
    </source>
</evidence>
<feature type="region of interest" description="Disordered" evidence="12">
    <location>
        <begin position="48"/>
        <end position="104"/>
    </location>
</feature>
<gene>
    <name evidence="14" type="ORF">RJ639_006847</name>
</gene>
<dbReference type="FunFam" id="1.10.510.10:FF:000059">
    <property type="entry name" value="Casein kinase II subunit alpha"/>
    <property type="match status" value="1"/>
</dbReference>
<evidence type="ECO:0000256" key="4">
    <source>
        <dbReference type="ARBA" id="ARBA00022777"/>
    </source>
</evidence>
<comment type="catalytic activity">
    <reaction evidence="6 11">
        <text>L-threonyl-[protein] + ATP = O-phospho-L-threonyl-[protein] + ADP + H(+)</text>
        <dbReference type="Rhea" id="RHEA:46608"/>
        <dbReference type="Rhea" id="RHEA-COMP:11060"/>
        <dbReference type="Rhea" id="RHEA-COMP:11605"/>
        <dbReference type="ChEBI" id="CHEBI:15378"/>
        <dbReference type="ChEBI" id="CHEBI:30013"/>
        <dbReference type="ChEBI" id="CHEBI:30616"/>
        <dbReference type="ChEBI" id="CHEBI:61977"/>
        <dbReference type="ChEBI" id="CHEBI:456216"/>
        <dbReference type="EC" id="2.7.11.1"/>
    </reaction>
</comment>
<dbReference type="SMART" id="SM00220">
    <property type="entry name" value="S_TKc"/>
    <property type="match status" value="1"/>
</dbReference>
<comment type="function">
    <text evidence="11">Casein kinases are operationally defined by their preferential utilization of acidic proteins as substrates.</text>
</comment>
<evidence type="ECO:0000256" key="9">
    <source>
        <dbReference type="PROSITE-ProRule" id="PRU10141"/>
    </source>
</evidence>
<accession>A0AA88VYI8</accession>
<feature type="compositionally biased region" description="Basic residues" evidence="12">
    <location>
        <begin position="62"/>
        <end position="72"/>
    </location>
</feature>
<organism evidence="14 15">
    <name type="scientific">Escallonia herrerae</name>
    <dbReference type="NCBI Taxonomy" id="1293975"/>
    <lineage>
        <taxon>Eukaryota</taxon>
        <taxon>Viridiplantae</taxon>
        <taxon>Streptophyta</taxon>
        <taxon>Embryophyta</taxon>
        <taxon>Tracheophyta</taxon>
        <taxon>Spermatophyta</taxon>
        <taxon>Magnoliopsida</taxon>
        <taxon>eudicotyledons</taxon>
        <taxon>Gunneridae</taxon>
        <taxon>Pentapetalae</taxon>
        <taxon>asterids</taxon>
        <taxon>campanulids</taxon>
        <taxon>Escalloniales</taxon>
        <taxon>Escalloniaceae</taxon>
        <taxon>Escallonia</taxon>
    </lineage>
</organism>
<dbReference type="PANTHER" id="PTHR24054:SF0">
    <property type="entry name" value="CASEIN KINASE II SUBUNIT ALPHA"/>
    <property type="match status" value="1"/>
</dbReference>
<dbReference type="GO" id="GO:0106310">
    <property type="term" value="F:protein serine kinase activity"/>
    <property type="evidence" value="ECO:0007669"/>
    <property type="project" value="UniProtKB-UniRule"/>
</dbReference>
<evidence type="ECO:0000256" key="2">
    <source>
        <dbReference type="ARBA" id="ARBA00022679"/>
    </source>
</evidence>
<dbReference type="InterPro" id="IPR011009">
    <property type="entry name" value="Kinase-like_dom_sf"/>
</dbReference>
<keyword evidence="4 11" id="KW-0418">Kinase</keyword>
<dbReference type="PROSITE" id="PS50011">
    <property type="entry name" value="PROTEIN_KINASE_DOM"/>
    <property type="match status" value="1"/>
</dbReference>
<dbReference type="PROSITE" id="PS00107">
    <property type="entry name" value="PROTEIN_KINASE_ATP"/>
    <property type="match status" value="1"/>
</dbReference>
<keyword evidence="3 9" id="KW-0547">Nucleotide-binding</keyword>
<dbReference type="GO" id="GO:0005524">
    <property type="term" value="F:ATP binding"/>
    <property type="evidence" value="ECO:0007669"/>
    <property type="project" value="UniProtKB-UniRule"/>
</dbReference>
<evidence type="ECO:0000256" key="11">
    <source>
        <dbReference type="RuleBase" id="RU369118"/>
    </source>
</evidence>
<evidence type="ECO:0000256" key="12">
    <source>
        <dbReference type="SAM" id="MobiDB-lite"/>
    </source>
</evidence>
<dbReference type="EMBL" id="JAVXUP010001063">
    <property type="protein sequence ID" value="KAK3016524.1"/>
    <property type="molecule type" value="Genomic_DNA"/>
</dbReference>
<dbReference type="GO" id="GO:0005956">
    <property type="term" value="C:protein kinase CK2 complex"/>
    <property type="evidence" value="ECO:0007669"/>
    <property type="project" value="TreeGrafter"/>
</dbReference>
<dbReference type="SUPFAM" id="SSF56112">
    <property type="entry name" value="Protein kinase-like (PK-like)"/>
    <property type="match status" value="1"/>
</dbReference>
<dbReference type="GO" id="GO:0004674">
    <property type="term" value="F:protein serine/threonine kinase activity"/>
    <property type="evidence" value="ECO:0007669"/>
    <property type="project" value="UniProtKB-UniRule"/>
</dbReference>
<evidence type="ECO:0000256" key="3">
    <source>
        <dbReference type="ARBA" id="ARBA00022741"/>
    </source>
</evidence>
<evidence type="ECO:0000313" key="15">
    <source>
        <dbReference type="Proteomes" id="UP001188597"/>
    </source>
</evidence>
<dbReference type="GO" id="GO:0005829">
    <property type="term" value="C:cytosol"/>
    <property type="evidence" value="ECO:0007669"/>
    <property type="project" value="TreeGrafter"/>
</dbReference>
<proteinExistence type="inferred from homology"/>
<protein>
    <recommendedName>
        <fullName evidence="11">Casein kinase II subunit alpha</fullName>
        <shortName evidence="11">CK II alpha</shortName>
        <ecNumber evidence="11">2.7.11.1</ecNumber>
    </recommendedName>
</protein>
<feature type="domain" description="Protein kinase" evidence="13">
    <location>
        <begin position="138"/>
        <end position="431"/>
    </location>
</feature>
<dbReference type="CDD" id="cd14132">
    <property type="entry name" value="STKc_CK2_alpha"/>
    <property type="match status" value="1"/>
</dbReference>
<keyword evidence="1 10" id="KW-0723">Serine/threonine-protein kinase</keyword>
<evidence type="ECO:0000256" key="10">
    <source>
        <dbReference type="RuleBase" id="RU000304"/>
    </source>
</evidence>
<dbReference type="Proteomes" id="UP001188597">
    <property type="component" value="Unassembled WGS sequence"/>
</dbReference>
<dbReference type="GO" id="GO:0005634">
    <property type="term" value="C:nucleus"/>
    <property type="evidence" value="ECO:0007669"/>
    <property type="project" value="TreeGrafter"/>
</dbReference>
<dbReference type="GO" id="GO:0051726">
    <property type="term" value="P:regulation of cell cycle"/>
    <property type="evidence" value="ECO:0007669"/>
    <property type="project" value="TreeGrafter"/>
</dbReference>
<evidence type="ECO:0000259" key="13">
    <source>
        <dbReference type="PROSITE" id="PS50011"/>
    </source>
</evidence>
<evidence type="ECO:0000256" key="1">
    <source>
        <dbReference type="ARBA" id="ARBA00022527"/>
    </source>
</evidence>